<protein>
    <recommendedName>
        <fullName evidence="21">HBS1-like protein</fullName>
    </recommendedName>
</protein>
<dbReference type="InterPro" id="IPR001876">
    <property type="entry name" value="Znf_RanBP2"/>
</dbReference>
<keyword evidence="12" id="KW-0862">Zinc</keyword>
<dbReference type="InterPro" id="IPR000795">
    <property type="entry name" value="T_Tr_GTP-bd_dom"/>
</dbReference>
<dbReference type="PROSITE" id="PS51722">
    <property type="entry name" value="G_TR_2"/>
    <property type="match status" value="1"/>
</dbReference>
<comment type="function">
    <text evidence="2">Catalyzes the interconversion of 2-phosphoglycerate and 3-phosphoglycerate.</text>
</comment>
<dbReference type="PROSITE" id="PS50199">
    <property type="entry name" value="ZF_RANBP2_2"/>
    <property type="match status" value="1"/>
</dbReference>
<dbReference type="Gene3D" id="3.40.50.300">
    <property type="entry name" value="P-loop containing nucleotide triphosphate hydrolases"/>
    <property type="match status" value="1"/>
</dbReference>
<dbReference type="Gene3D" id="3.40.720.10">
    <property type="entry name" value="Alkaline Phosphatase, subunit A"/>
    <property type="match status" value="1"/>
</dbReference>
<dbReference type="CDD" id="cd16011">
    <property type="entry name" value="iPGM_like"/>
    <property type="match status" value="1"/>
</dbReference>
<name>A0A9D5C5W3_9LILI</name>
<evidence type="ECO:0000256" key="16">
    <source>
        <dbReference type="SAM" id="MobiDB-lite"/>
    </source>
</evidence>
<dbReference type="Proteomes" id="UP001085076">
    <property type="component" value="Miscellaneous, Linkage group lg07"/>
</dbReference>
<evidence type="ECO:0000259" key="17">
    <source>
        <dbReference type="PROSITE" id="PS50199"/>
    </source>
</evidence>
<evidence type="ECO:0000256" key="2">
    <source>
        <dbReference type="ARBA" id="ARBA00002315"/>
    </source>
</evidence>
<evidence type="ECO:0000256" key="14">
    <source>
        <dbReference type="ARBA" id="ARBA00023152"/>
    </source>
</evidence>
<evidence type="ECO:0000256" key="8">
    <source>
        <dbReference type="ARBA" id="ARBA00022490"/>
    </source>
</evidence>
<keyword evidence="14" id="KW-0324">Glycolysis</keyword>
<dbReference type="InterPro" id="IPR009000">
    <property type="entry name" value="Transl_B-barrel_sf"/>
</dbReference>
<evidence type="ECO:0000256" key="4">
    <source>
        <dbReference type="ARBA" id="ARBA00004496"/>
    </source>
</evidence>
<dbReference type="SUPFAM" id="SSF52540">
    <property type="entry name" value="P-loop containing nucleoside triphosphate hydrolases"/>
    <property type="match status" value="1"/>
</dbReference>
<dbReference type="FunFam" id="3.40.50.300:FF:001277">
    <property type="entry name" value="Elongation factor 1 alpha-like protein"/>
    <property type="match status" value="1"/>
</dbReference>
<dbReference type="Gene3D" id="3.30.70.2130">
    <property type="entry name" value="Metalloenzyme domain"/>
    <property type="match status" value="1"/>
</dbReference>
<organism evidence="19 20">
    <name type="scientific">Dioscorea zingiberensis</name>
    <dbReference type="NCBI Taxonomy" id="325984"/>
    <lineage>
        <taxon>Eukaryota</taxon>
        <taxon>Viridiplantae</taxon>
        <taxon>Streptophyta</taxon>
        <taxon>Embryophyta</taxon>
        <taxon>Tracheophyta</taxon>
        <taxon>Spermatophyta</taxon>
        <taxon>Magnoliopsida</taxon>
        <taxon>Liliopsida</taxon>
        <taxon>Dioscoreales</taxon>
        <taxon>Dioscoreaceae</taxon>
        <taxon>Dioscorea</taxon>
    </lineage>
</organism>
<accession>A0A9D5C5W3</accession>
<dbReference type="PANTHER" id="PTHR31209">
    <property type="entry name" value="COFACTOR-INDEPENDENT PHOSPHOGLYCERATE MUTASE"/>
    <property type="match status" value="1"/>
</dbReference>
<dbReference type="Pfam" id="PF01676">
    <property type="entry name" value="Metalloenzyme"/>
    <property type="match status" value="2"/>
</dbReference>
<dbReference type="GO" id="GO:0006096">
    <property type="term" value="P:glycolytic process"/>
    <property type="evidence" value="ECO:0007669"/>
    <property type="project" value="UniProtKB-KW"/>
</dbReference>
<dbReference type="InterPro" id="IPR042253">
    <property type="entry name" value="Pglycerate_mutase_ApgM_sf"/>
</dbReference>
<dbReference type="FunFam" id="2.40.30.10:FF:000060">
    <property type="entry name" value="elongation factor 1-alpha isoform X4"/>
    <property type="match status" value="1"/>
</dbReference>
<reference evidence="19" key="2">
    <citation type="journal article" date="2022" name="Hortic Res">
        <title>The genome of Dioscorea zingiberensis sheds light on the biosynthesis, origin and evolution of the medicinally important diosgenin saponins.</title>
        <authorList>
            <person name="Li Y."/>
            <person name="Tan C."/>
            <person name="Li Z."/>
            <person name="Guo J."/>
            <person name="Li S."/>
            <person name="Chen X."/>
            <person name="Wang C."/>
            <person name="Dai X."/>
            <person name="Yang H."/>
            <person name="Song W."/>
            <person name="Hou L."/>
            <person name="Xu J."/>
            <person name="Tong Z."/>
            <person name="Xu A."/>
            <person name="Yuan X."/>
            <person name="Wang W."/>
            <person name="Yang Q."/>
            <person name="Chen L."/>
            <person name="Sun Z."/>
            <person name="Wang K."/>
            <person name="Pan B."/>
            <person name="Chen J."/>
            <person name="Bao Y."/>
            <person name="Liu F."/>
            <person name="Qi X."/>
            <person name="Gang D.R."/>
            <person name="Wen J."/>
            <person name="Li J."/>
        </authorList>
    </citation>
    <scope>NUCLEOTIDE SEQUENCE</scope>
    <source>
        <strain evidence="19">Dzin_1.0</strain>
    </source>
</reference>
<comment type="catalytic activity">
    <reaction evidence="1">
        <text>(2R)-2-phosphoglycerate = (2R)-3-phosphoglycerate</text>
        <dbReference type="Rhea" id="RHEA:15901"/>
        <dbReference type="ChEBI" id="CHEBI:58272"/>
        <dbReference type="ChEBI" id="CHEBI:58289"/>
        <dbReference type="EC" id="5.4.2.12"/>
    </reaction>
</comment>
<dbReference type="InterPro" id="IPR004456">
    <property type="entry name" value="Pglycerate_mutase_ApgM"/>
</dbReference>
<evidence type="ECO:0008006" key="21">
    <source>
        <dbReference type="Google" id="ProtNLM"/>
    </source>
</evidence>
<gene>
    <name evidence="19" type="ORF">J5N97_023800</name>
</gene>
<evidence type="ECO:0000313" key="19">
    <source>
        <dbReference type="EMBL" id="KAJ0966883.1"/>
    </source>
</evidence>
<dbReference type="PROSITE" id="PS01358">
    <property type="entry name" value="ZF_RANBP2_1"/>
    <property type="match status" value="1"/>
</dbReference>
<evidence type="ECO:0000259" key="18">
    <source>
        <dbReference type="PROSITE" id="PS51722"/>
    </source>
</evidence>
<comment type="similarity">
    <text evidence="6">Belongs to the BPG-independent phosphoglycerate mutase family. A-PGAM subfamily.</text>
</comment>
<feature type="compositionally biased region" description="Acidic residues" evidence="16">
    <location>
        <begin position="10"/>
        <end position="28"/>
    </location>
</feature>
<dbReference type="InterPro" id="IPR027417">
    <property type="entry name" value="P-loop_NTPase"/>
</dbReference>
<dbReference type="AlphaFoldDB" id="A0A9D5C5W3"/>
<dbReference type="PANTHER" id="PTHR31209:SF0">
    <property type="entry name" value="METALLOENZYME DOMAIN-CONTAINING PROTEIN"/>
    <property type="match status" value="1"/>
</dbReference>
<keyword evidence="9" id="KW-0479">Metal-binding</keyword>
<evidence type="ECO:0000313" key="20">
    <source>
        <dbReference type="Proteomes" id="UP001085076"/>
    </source>
</evidence>
<dbReference type="GO" id="GO:0003924">
    <property type="term" value="F:GTPase activity"/>
    <property type="evidence" value="ECO:0007669"/>
    <property type="project" value="InterPro"/>
</dbReference>
<dbReference type="GO" id="GO:0005737">
    <property type="term" value="C:cytoplasm"/>
    <property type="evidence" value="ECO:0007669"/>
    <property type="project" value="UniProtKB-SubCell"/>
</dbReference>
<keyword evidence="20" id="KW-1185">Reference proteome</keyword>
<keyword evidence="11 15" id="KW-0863">Zinc-finger</keyword>
<evidence type="ECO:0000256" key="9">
    <source>
        <dbReference type="ARBA" id="ARBA00022723"/>
    </source>
</evidence>
<dbReference type="Pfam" id="PF22594">
    <property type="entry name" value="GTP-eEF1A_C"/>
    <property type="match status" value="1"/>
</dbReference>
<dbReference type="GO" id="GO:0008270">
    <property type="term" value="F:zinc ion binding"/>
    <property type="evidence" value="ECO:0007669"/>
    <property type="project" value="UniProtKB-KW"/>
</dbReference>
<dbReference type="GO" id="GO:0004619">
    <property type="term" value="F:phosphoglycerate mutase activity"/>
    <property type="evidence" value="ECO:0007669"/>
    <property type="project" value="UniProtKB-EC"/>
</dbReference>
<evidence type="ECO:0000256" key="5">
    <source>
        <dbReference type="ARBA" id="ARBA00004921"/>
    </source>
</evidence>
<feature type="domain" description="Tr-type G" evidence="18">
    <location>
        <begin position="284"/>
        <end position="510"/>
    </location>
</feature>
<dbReference type="SUPFAM" id="SSF50447">
    <property type="entry name" value="Translation proteins"/>
    <property type="match status" value="1"/>
</dbReference>
<dbReference type="CDD" id="cd01883">
    <property type="entry name" value="EF1_alpha"/>
    <property type="match status" value="1"/>
</dbReference>
<dbReference type="InterPro" id="IPR054696">
    <property type="entry name" value="GTP-eEF1A_C"/>
</dbReference>
<comment type="pathway">
    <text evidence="5">Carbohydrate degradation.</text>
</comment>
<evidence type="ECO:0000256" key="13">
    <source>
        <dbReference type="ARBA" id="ARBA00023134"/>
    </source>
</evidence>
<dbReference type="InterPro" id="IPR006124">
    <property type="entry name" value="Metalloenzyme"/>
</dbReference>
<proteinExistence type="inferred from homology"/>
<dbReference type="SUPFAM" id="SSF53649">
    <property type="entry name" value="Alkaline phosphatase-like"/>
    <property type="match status" value="1"/>
</dbReference>
<evidence type="ECO:0000256" key="1">
    <source>
        <dbReference type="ARBA" id="ARBA00000370"/>
    </source>
</evidence>
<evidence type="ECO:0000256" key="10">
    <source>
        <dbReference type="ARBA" id="ARBA00022741"/>
    </source>
</evidence>
<reference evidence="19" key="1">
    <citation type="submission" date="2021-03" db="EMBL/GenBank/DDBJ databases">
        <authorList>
            <person name="Li Z."/>
            <person name="Yang C."/>
        </authorList>
    </citation>
    <scope>NUCLEOTIDE SEQUENCE</scope>
    <source>
        <strain evidence="19">Dzin_1.0</strain>
        <tissue evidence="19">Leaf</tissue>
    </source>
</reference>
<comment type="caution">
    <text evidence="19">The sequence shown here is derived from an EMBL/GenBank/DDBJ whole genome shotgun (WGS) entry which is preliminary data.</text>
</comment>
<keyword evidence="8" id="KW-0963">Cytoplasm</keyword>
<comment type="function">
    <text evidence="3">This protein promotes the GTP-dependent binding of aminoacyl-tRNA to the A-site of ribosomes during protein biosynthesis.</text>
</comment>
<evidence type="ECO:0000256" key="6">
    <source>
        <dbReference type="ARBA" id="ARBA00005524"/>
    </source>
</evidence>
<dbReference type="InterPro" id="IPR009001">
    <property type="entry name" value="Transl_elong_EF1A/Init_IF2_C"/>
</dbReference>
<keyword evidence="13" id="KW-0342">GTP-binding</keyword>
<dbReference type="SUPFAM" id="SSF50465">
    <property type="entry name" value="EF-Tu/eEF-1alpha/eIF2-gamma C-terminal domain"/>
    <property type="match status" value="1"/>
</dbReference>
<keyword evidence="10" id="KW-0547">Nucleotide-binding</keyword>
<evidence type="ECO:0000256" key="15">
    <source>
        <dbReference type="PROSITE-ProRule" id="PRU00322"/>
    </source>
</evidence>
<dbReference type="GO" id="GO:0005525">
    <property type="term" value="F:GTP binding"/>
    <property type="evidence" value="ECO:0007669"/>
    <property type="project" value="UniProtKB-KW"/>
</dbReference>
<evidence type="ECO:0000256" key="7">
    <source>
        <dbReference type="ARBA" id="ARBA00007249"/>
    </source>
</evidence>
<dbReference type="CDD" id="cd04093">
    <property type="entry name" value="HBS1_C_III"/>
    <property type="match status" value="1"/>
</dbReference>
<evidence type="ECO:0000256" key="3">
    <source>
        <dbReference type="ARBA" id="ARBA00003982"/>
    </source>
</evidence>
<comment type="similarity">
    <text evidence="7">Belongs to the TRAFAC class translation factor GTPase superfamily. Classic translation factor GTPase family. EF-Tu/EF-1A subfamily.</text>
</comment>
<feature type="region of interest" description="Disordered" evidence="16">
    <location>
        <begin position="1"/>
        <end position="28"/>
    </location>
</feature>
<evidence type="ECO:0000256" key="11">
    <source>
        <dbReference type="ARBA" id="ARBA00022771"/>
    </source>
</evidence>
<dbReference type="OrthoDB" id="113620at2759"/>
<dbReference type="Pfam" id="PF10143">
    <property type="entry name" value="PhosphMutase"/>
    <property type="match status" value="1"/>
</dbReference>
<sequence>MPRKVNYGLDYDDGYDDYDDYDDYNYDDDYGVEEKAAAKSSQHDNSNAKVQKETTKSGLWQCFVCMSDNDQSSLSCDICGVLRDSAQNGGNGAAENVNGKCKDYGASVMAKSLFAQEPCQRPKTAIISNEFVRESSSKPSEKAKTQASFDELQKTFLTSQRGHSLNIAPFQFNTLSPDDMVSVGKNSSKISSKVSAHNTGKKGIAKSSATNEIPEKSSVIISIATQQNGSQSGHVSSSDEAPQILANNLHQMQLEKNSTNFRKAKPLAEYKPEKWMLSDQEGTLSQLNLAVVGHVDSGKSTLSGQLLHLLGRVSKKDMHKFEKESKEKGKGSFAFAWATDESAEERERGVTMTVAVAYFVSKKYRVVLLDSPGHKDFVPNMISGATQADAAVLVVDASIGSFEAGMDGNGFGQTKEHAQLIRSFGVEQVIVAVNKMDTVQFSKERFDFIKSQLGTFLRSCGFKESHITWIPLSAIENQNLVASASDIRLTTWYKGSCLLDAVDSLQLPVRDASKPLLLPICDVIKTHSMGPVAACGKLETGAIKNGSKVLVMPLREFATVRAIERDSCPCSAARAGDNVAVSLQGIDGGHVTPGSVLCHPDYPVSVASKLELKVLVLDVTGPILIGSKVEFHIHHTKEAARLVKIVSLLDQKTGKAPKKTPRFLAAKQSALIEVSLDRAVCVEEFSKQRALGRVFLRSSGSTIAVAALWQEALKVHTRDRPREDFDYRFFGFTIIRKKKKSDYGFQYQTPLEVANTPNLDSIASAGVNGLMDPVEAGLGCGSDTAHLSLLGYDPRIYYQGRGAFESMGAGLAMAPGDIAFKSNFATLDESSGIVISRRADRHFEEEGPILCAALDGLKLPSFPEYEVRVRYATEHRCGVVVKGPKLSGNISGTDPLKDNRPLLKAESLDDTEEARNTATVVNELSKEISRILVAHPLNAKRAMEGKNLANVVLLRGCGIRIEVPAFEKQHGMSPCMVAPTKIIAGLGLSLGIDILEAPGATGDYRTLLTSKSKVIATALSAPMQPPPCVFVPGEDEHKPGRVDGYDFGFLHIKAIDDAGHDKATVLKVRGLEAVDKAIGQLARLLWQAEKSGNFQYYLCVTGDHSTPVEYGDHSFEPVPFAICQLKDFISAVGEAKVLETPLDAFPLPSVNAGEDLIEDIQFSGKIMESYKPFCGDLVCEFSEIAASKGCLGRFPGCEMMGIIKKFMKLKND</sequence>
<dbReference type="Gene3D" id="2.40.30.10">
    <property type="entry name" value="Translation factors"/>
    <property type="match status" value="2"/>
</dbReference>
<evidence type="ECO:0000256" key="12">
    <source>
        <dbReference type="ARBA" id="ARBA00022833"/>
    </source>
</evidence>
<dbReference type="FunFam" id="2.40.30.10:FF:000020">
    <property type="entry name" value="Translation elongation factor EF-1"/>
    <property type="match status" value="1"/>
</dbReference>
<dbReference type="Pfam" id="PF00009">
    <property type="entry name" value="GTP_EFTU"/>
    <property type="match status" value="1"/>
</dbReference>
<feature type="domain" description="RanBP2-type" evidence="17">
    <location>
        <begin position="56"/>
        <end position="85"/>
    </location>
</feature>
<dbReference type="InterPro" id="IPR017850">
    <property type="entry name" value="Alkaline_phosphatase_core_sf"/>
</dbReference>
<dbReference type="PRINTS" id="PR00315">
    <property type="entry name" value="ELONGATNFCT"/>
</dbReference>
<dbReference type="EMBL" id="JAGGNH010000007">
    <property type="protein sequence ID" value="KAJ0966883.1"/>
    <property type="molecule type" value="Genomic_DNA"/>
</dbReference>
<comment type="subcellular location">
    <subcellularLocation>
        <location evidence="4">Cytoplasm</location>
    </subcellularLocation>
</comment>